<dbReference type="Proteomes" id="UP001190700">
    <property type="component" value="Unassembled WGS sequence"/>
</dbReference>
<name>A0AAE0FNT9_9CHLO</name>
<evidence type="ECO:0000256" key="1">
    <source>
        <dbReference type="SAM" id="Coils"/>
    </source>
</evidence>
<protein>
    <submittedName>
        <fullName evidence="2">Uncharacterized protein</fullName>
    </submittedName>
</protein>
<evidence type="ECO:0000313" key="2">
    <source>
        <dbReference type="EMBL" id="KAK3263169.1"/>
    </source>
</evidence>
<dbReference type="EMBL" id="LGRX02015660">
    <property type="protein sequence ID" value="KAK3263169.1"/>
    <property type="molecule type" value="Genomic_DNA"/>
</dbReference>
<dbReference type="AlphaFoldDB" id="A0AAE0FNT9"/>
<organism evidence="2 3">
    <name type="scientific">Cymbomonas tetramitiformis</name>
    <dbReference type="NCBI Taxonomy" id="36881"/>
    <lineage>
        <taxon>Eukaryota</taxon>
        <taxon>Viridiplantae</taxon>
        <taxon>Chlorophyta</taxon>
        <taxon>Pyramimonadophyceae</taxon>
        <taxon>Pyramimonadales</taxon>
        <taxon>Pyramimonadaceae</taxon>
        <taxon>Cymbomonas</taxon>
    </lineage>
</organism>
<keyword evidence="3" id="KW-1185">Reference proteome</keyword>
<comment type="caution">
    <text evidence="2">The sequence shown here is derived from an EMBL/GenBank/DDBJ whole genome shotgun (WGS) entry which is preliminary data.</text>
</comment>
<feature type="coiled-coil region" evidence="1">
    <location>
        <begin position="231"/>
        <end position="311"/>
    </location>
</feature>
<reference evidence="2 3" key="1">
    <citation type="journal article" date="2015" name="Genome Biol. Evol.">
        <title>Comparative Genomics of a Bacterivorous Green Alga Reveals Evolutionary Causalities and Consequences of Phago-Mixotrophic Mode of Nutrition.</title>
        <authorList>
            <person name="Burns J.A."/>
            <person name="Paasch A."/>
            <person name="Narechania A."/>
            <person name="Kim E."/>
        </authorList>
    </citation>
    <scope>NUCLEOTIDE SEQUENCE [LARGE SCALE GENOMIC DNA]</scope>
    <source>
        <strain evidence="2 3">PLY_AMNH</strain>
    </source>
</reference>
<evidence type="ECO:0000313" key="3">
    <source>
        <dbReference type="Proteomes" id="UP001190700"/>
    </source>
</evidence>
<proteinExistence type="predicted"/>
<accession>A0AAE0FNT9</accession>
<sequence length="328" mass="36893">MALYIDESASVHEETFCHKRLPQLIPADEDPDKYIQNPQNPDDYHNYFDNYEKAFDTLGYHVKRLGIGTARCVVPVMESASVSENGIRQKQVVLRRCKGRCNSWSMLCGPAHQQVLNSLLSPNEQYPFYFALHKMPLPGLYADNTDNLFRVAKLKHEAKLGLHIAQHADATTSVEALAQEEKVIAFDLAATALQNRHAAAANRPESRTLSLSPPPTVRRIALAASPAKDPNPQLLEQLQELELQLKKLATENADLKKQFQQPLTDLHKQNADLTAQNKNGFAQLQQAVAENEQLKRQNAEWSEKHTILVQQMAVLTNVPADLEDFEES</sequence>
<keyword evidence="1" id="KW-0175">Coiled coil</keyword>
<gene>
    <name evidence="2" type="ORF">CYMTET_28010</name>
</gene>